<keyword evidence="6" id="KW-0472">Membrane</keyword>
<dbReference type="Proteomes" id="UP000429232">
    <property type="component" value="Chromosome"/>
</dbReference>
<keyword evidence="9" id="KW-1185">Reference proteome</keyword>
<dbReference type="SUPFAM" id="SSF56954">
    <property type="entry name" value="Outer membrane efflux proteins (OEP)"/>
    <property type="match status" value="1"/>
</dbReference>
<keyword evidence="7" id="KW-0998">Cell outer membrane</keyword>
<evidence type="ECO:0000256" key="3">
    <source>
        <dbReference type="ARBA" id="ARBA00022448"/>
    </source>
</evidence>
<keyword evidence="3" id="KW-0813">Transport</keyword>
<comment type="similarity">
    <text evidence="2">Belongs to the outer membrane factor (OMF) (TC 1.B.17) family.</text>
</comment>
<name>A0A6I4HX77_9SPHI</name>
<evidence type="ECO:0000256" key="7">
    <source>
        <dbReference type="ARBA" id="ARBA00023237"/>
    </source>
</evidence>
<keyword evidence="4" id="KW-1134">Transmembrane beta strand</keyword>
<comment type="subcellular location">
    <subcellularLocation>
        <location evidence="1">Cell outer membrane</location>
    </subcellularLocation>
</comment>
<dbReference type="AlphaFoldDB" id="A0A6I4HX77"/>
<sequence>MKFLRYVIIALLLGQTGTTLAQTVDTLYTLQQCIDIAIRNNLDVKKSEITAERDRIYWNQARENLLPTFSASINHGVNNGRSVDPTTYQYTNQQTVYAQYYANGNLILSNGLTLINTIKQTSLNYQAGKLDYQQAKNDITLNVISTYLQALESTDALAVAAQQIEVSQQQVNRLDILNKDGSISPADLSDLRGQLAANKLSLIDARNAMYAAKLNLLQLMNVNYNRDVKLQRLSAEETPGKYKENAEQVYSTALNTLPLVAAADLRYKGTQKEVAAVKGLLFPTLALTSGLQTNYANIGNSGYWSQLSNNYNYGFGLGLQIPILNGFRARNNVKLAKLDMLNARYTTETTKITLKKNVDQAYINMLSAYERYQTTHDQVDAYTQSFNVAQAKFNAGVLTSVDFVTVKQRLDSANLNLISARYDYFIRAKILDYYQGKLNL</sequence>
<evidence type="ECO:0000256" key="6">
    <source>
        <dbReference type="ARBA" id="ARBA00023136"/>
    </source>
</evidence>
<dbReference type="InterPro" id="IPR051906">
    <property type="entry name" value="TolC-like"/>
</dbReference>
<dbReference type="KEGG" id="mgik:GO620_007710"/>
<protein>
    <submittedName>
        <fullName evidence="8">TolC family protein</fullName>
    </submittedName>
</protein>
<accession>A0A6I4HX77</accession>
<dbReference type="Gene3D" id="1.20.1600.10">
    <property type="entry name" value="Outer membrane efflux proteins (OEP)"/>
    <property type="match status" value="1"/>
</dbReference>
<dbReference type="GO" id="GO:0009279">
    <property type="term" value="C:cell outer membrane"/>
    <property type="evidence" value="ECO:0007669"/>
    <property type="project" value="UniProtKB-SubCell"/>
</dbReference>
<organism evidence="8 9">
    <name type="scientific">Mucilaginibacter ginkgonis</name>
    <dbReference type="NCBI Taxonomy" id="2682091"/>
    <lineage>
        <taxon>Bacteria</taxon>
        <taxon>Pseudomonadati</taxon>
        <taxon>Bacteroidota</taxon>
        <taxon>Sphingobacteriia</taxon>
        <taxon>Sphingobacteriales</taxon>
        <taxon>Sphingobacteriaceae</taxon>
        <taxon>Mucilaginibacter</taxon>
    </lineage>
</organism>
<gene>
    <name evidence="8" type="ORF">GO620_007710</name>
</gene>
<dbReference type="GO" id="GO:1990281">
    <property type="term" value="C:efflux pump complex"/>
    <property type="evidence" value="ECO:0007669"/>
    <property type="project" value="TreeGrafter"/>
</dbReference>
<proteinExistence type="inferred from homology"/>
<dbReference type="InterPro" id="IPR003423">
    <property type="entry name" value="OMP_efflux"/>
</dbReference>
<evidence type="ECO:0000313" key="9">
    <source>
        <dbReference type="Proteomes" id="UP000429232"/>
    </source>
</evidence>
<dbReference type="PANTHER" id="PTHR30026:SF20">
    <property type="entry name" value="OUTER MEMBRANE PROTEIN TOLC"/>
    <property type="match status" value="1"/>
</dbReference>
<evidence type="ECO:0000256" key="5">
    <source>
        <dbReference type="ARBA" id="ARBA00022692"/>
    </source>
</evidence>
<evidence type="ECO:0000313" key="8">
    <source>
        <dbReference type="EMBL" id="QQL51320.1"/>
    </source>
</evidence>
<evidence type="ECO:0000256" key="1">
    <source>
        <dbReference type="ARBA" id="ARBA00004442"/>
    </source>
</evidence>
<dbReference type="PANTHER" id="PTHR30026">
    <property type="entry name" value="OUTER MEMBRANE PROTEIN TOLC"/>
    <property type="match status" value="1"/>
</dbReference>
<dbReference type="GO" id="GO:0015288">
    <property type="term" value="F:porin activity"/>
    <property type="evidence" value="ECO:0007669"/>
    <property type="project" value="TreeGrafter"/>
</dbReference>
<keyword evidence="5" id="KW-0812">Transmembrane</keyword>
<evidence type="ECO:0000256" key="4">
    <source>
        <dbReference type="ARBA" id="ARBA00022452"/>
    </source>
</evidence>
<dbReference type="EMBL" id="CP066775">
    <property type="protein sequence ID" value="QQL51320.1"/>
    <property type="molecule type" value="Genomic_DNA"/>
</dbReference>
<dbReference type="Pfam" id="PF02321">
    <property type="entry name" value="OEP"/>
    <property type="match status" value="2"/>
</dbReference>
<reference evidence="8 9" key="1">
    <citation type="submission" date="2020-12" db="EMBL/GenBank/DDBJ databases">
        <title>HMF7856_wgs.fasta genome submission.</title>
        <authorList>
            <person name="Kang H."/>
            <person name="Kim H."/>
            <person name="Joh K."/>
        </authorList>
    </citation>
    <scope>NUCLEOTIDE SEQUENCE [LARGE SCALE GENOMIC DNA]</scope>
    <source>
        <strain evidence="8 9">HMF7856</strain>
    </source>
</reference>
<evidence type="ECO:0000256" key="2">
    <source>
        <dbReference type="ARBA" id="ARBA00007613"/>
    </source>
</evidence>
<dbReference type="GO" id="GO:0015562">
    <property type="term" value="F:efflux transmembrane transporter activity"/>
    <property type="evidence" value="ECO:0007669"/>
    <property type="project" value="InterPro"/>
</dbReference>
<dbReference type="RefSeq" id="WP_157523955.1">
    <property type="nucleotide sequence ID" value="NZ_CP066775.1"/>
</dbReference>